<evidence type="ECO:0000313" key="2">
    <source>
        <dbReference type="EMBL" id="KAK8972761.1"/>
    </source>
</evidence>
<feature type="compositionally biased region" description="Acidic residues" evidence="1">
    <location>
        <begin position="191"/>
        <end position="209"/>
    </location>
</feature>
<reference evidence="2 3" key="1">
    <citation type="journal article" date="2024" name="G3 (Bethesda)">
        <title>Genome assembly of Hibiscus sabdariffa L. provides insights into metabolisms of medicinal natural products.</title>
        <authorList>
            <person name="Kim T."/>
        </authorList>
    </citation>
    <scope>NUCLEOTIDE SEQUENCE [LARGE SCALE GENOMIC DNA]</scope>
    <source>
        <strain evidence="2">TK-2024</strain>
        <tissue evidence="2">Old leaves</tissue>
    </source>
</reference>
<dbReference type="Proteomes" id="UP001396334">
    <property type="component" value="Unassembled WGS sequence"/>
</dbReference>
<accession>A0ABR2N9F2</accession>
<proteinExistence type="predicted"/>
<keyword evidence="3" id="KW-1185">Reference proteome</keyword>
<dbReference type="EMBL" id="JBBPBN010000204">
    <property type="protein sequence ID" value="KAK8972761.1"/>
    <property type="molecule type" value="Genomic_DNA"/>
</dbReference>
<evidence type="ECO:0000313" key="3">
    <source>
        <dbReference type="Proteomes" id="UP001396334"/>
    </source>
</evidence>
<sequence>MPSGGKWFTIRNIDNFWMNCFHQNTRPNLARIMFIEIMDLVRDRYLVSGKSFSYGTALSHIFEELKIDCSADLAIPLIDHIIEKSLRKAKFTLFNGEWVCNNDLPQGAPPADVEDASVAPPLPPQAFSLDPLMQYLDGKCASLVTHMDEQFASINTRLQALESRQSSMDIALNAFRGEWRGHKLGPHVKDEDEDEAEEDKEDDDNEDMP</sequence>
<organism evidence="2 3">
    <name type="scientific">Hibiscus sabdariffa</name>
    <name type="common">roselle</name>
    <dbReference type="NCBI Taxonomy" id="183260"/>
    <lineage>
        <taxon>Eukaryota</taxon>
        <taxon>Viridiplantae</taxon>
        <taxon>Streptophyta</taxon>
        <taxon>Embryophyta</taxon>
        <taxon>Tracheophyta</taxon>
        <taxon>Spermatophyta</taxon>
        <taxon>Magnoliopsida</taxon>
        <taxon>eudicotyledons</taxon>
        <taxon>Gunneridae</taxon>
        <taxon>Pentapetalae</taxon>
        <taxon>rosids</taxon>
        <taxon>malvids</taxon>
        <taxon>Malvales</taxon>
        <taxon>Malvaceae</taxon>
        <taxon>Malvoideae</taxon>
        <taxon>Hibiscus</taxon>
    </lineage>
</organism>
<protein>
    <submittedName>
        <fullName evidence="2">Uncharacterized protein</fullName>
    </submittedName>
</protein>
<comment type="caution">
    <text evidence="2">The sequence shown here is derived from an EMBL/GenBank/DDBJ whole genome shotgun (WGS) entry which is preliminary data.</text>
</comment>
<evidence type="ECO:0000256" key="1">
    <source>
        <dbReference type="SAM" id="MobiDB-lite"/>
    </source>
</evidence>
<name>A0ABR2N9F2_9ROSI</name>
<gene>
    <name evidence="2" type="ORF">V6N11_055124</name>
</gene>
<feature type="region of interest" description="Disordered" evidence="1">
    <location>
        <begin position="181"/>
        <end position="209"/>
    </location>
</feature>